<dbReference type="Proteomes" id="UP000322234">
    <property type="component" value="Unassembled WGS sequence"/>
</dbReference>
<keyword evidence="2" id="KW-1185">Reference proteome</keyword>
<sequence>MVAMTCPEATFTTRLLGWVGISFLHRNAARHLPQAVGSGEARMPKTWSSPETHHIRPLPVFLRLLIRRVSECRFVPARERDTGSVWTSECLGAVDDCVSFQNGSCSCLHGWEEIEDVERLPFGRGAGSCPQSGQRPGPVL</sequence>
<protein>
    <submittedName>
        <fullName evidence="1">Uncharacterized protein</fullName>
    </submittedName>
</protein>
<accession>A0A6B0SD37</accession>
<proteinExistence type="predicted"/>
<reference evidence="1" key="1">
    <citation type="submission" date="2019-10" db="EMBL/GenBank/DDBJ databases">
        <title>The sequence and de novo assembly of the wild yak genome.</title>
        <authorList>
            <person name="Liu Y."/>
        </authorList>
    </citation>
    <scope>NUCLEOTIDE SEQUENCE [LARGE SCALE GENOMIC DNA]</scope>
    <source>
        <strain evidence="1">WY2019</strain>
    </source>
</reference>
<organism evidence="1 2">
    <name type="scientific">Bos mutus</name>
    <name type="common">wild yak</name>
    <dbReference type="NCBI Taxonomy" id="72004"/>
    <lineage>
        <taxon>Eukaryota</taxon>
        <taxon>Metazoa</taxon>
        <taxon>Chordata</taxon>
        <taxon>Craniata</taxon>
        <taxon>Vertebrata</taxon>
        <taxon>Euteleostomi</taxon>
        <taxon>Mammalia</taxon>
        <taxon>Eutheria</taxon>
        <taxon>Laurasiatheria</taxon>
        <taxon>Artiodactyla</taxon>
        <taxon>Ruminantia</taxon>
        <taxon>Pecora</taxon>
        <taxon>Bovidae</taxon>
        <taxon>Bovinae</taxon>
        <taxon>Bos</taxon>
    </lineage>
</organism>
<gene>
    <name evidence="1" type="ORF">E5288_WYG014907</name>
</gene>
<name>A0A6B0SD37_9CETA</name>
<evidence type="ECO:0000313" key="1">
    <source>
        <dbReference type="EMBL" id="MXQ96893.1"/>
    </source>
</evidence>
<comment type="caution">
    <text evidence="1">The sequence shown here is derived from an EMBL/GenBank/DDBJ whole genome shotgun (WGS) entry which is preliminary data.</text>
</comment>
<dbReference type="EMBL" id="VBQZ03000176">
    <property type="protein sequence ID" value="MXQ96893.1"/>
    <property type="molecule type" value="Genomic_DNA"/>
</dbReference>
<evidence type="ECO:0000313" key="2">
    <source>
        <dbReference type="Proteomes" id="UP000322234"/>
    </source>
</evidence>
<dbReference type="AlphaFoldDB" id="A0A6B0SD37"/>